<feature type="domain" description="FlgD/Vpr Ig-like" evidence="1">
    <location>
        <begin position="104"/>
        <end position="166"/>
    </location>
</feature>
<sequence>MKSKFIFYLLFPGFFLIDQSYRCNWQVVASGGNFMTGPYRIGSTVGQTAIGWMSTQNYIAHIGFWYSNIIQVSIKEQKKFGWNESGFATVRFYSPTPNPFHNTIRFQYMLDTKMHTKLQIFDITRRKTRTLINTTQDPGKYVVTWDGKDNLGRAVPSGVYICRFTAEDYHRNAKVVLQR</sequence>
<comment type="caution">
    <text evidence="2">The sequence shown here is derived from an EMBL/GenBank/DDBJ whole genome shotgun (WGS) entry which is preliminary data.</text>
</comment>
<dbReference type="Pfam" id="PF13860">
    <property type="entry name" value="FlgD_ig"/>
    <property type="match status" value="1"/>
</dbReference>
<organism evidence="2">
    <name type="scientific">candidate division WOR-3 bacterium</name>
    <dbReference type="NCBI Taxonomy" id="2052148"/>
    <lineage>
        <taxon>Bacteria</taxon>
        <taxon>Bacteria division WOR-3</taxon>
    </lineage>
</organism>
<protein>
    <submittedName>
        <fullName evidence="2">T9SS type A sorting domain-containing protein</fullName>
    </submittedName>
</protein>
<dbReference type="AlphaFoldDB" id="A0A7V0Z6X0"/>
<dbReference type="EMBL" id="DSKY01000021">
    <property type="protein sequence ID" value="HDY59693.1"/>
    <property type="molecule type" value="Genomic_DNA"/>
</dbReference>
<name>A0A7V0Z6X0_UNCW3</name>
<evidence type="ECO:0000259" key="1">
    <source>
        <dbReference type="Pfam" id="PF13860"/>
    </source>
</evidence>
<reference evidence="2" key="1">
    <citation type="journal article" date="2020" name="mSystems">
        <title>Genome- and Community-Level Interaction Insights into Carbon Utilization and Element Cycling Functions of Hydrothermarchaeota in Hydrothermal Sediment.</title>
        <authorList>
            <person name="Zhou Z."/>
            <person name="Liu Y."/>
            <person name="Xu W."/>
            <person name="Pan J."/>
            <person name="Luo Z.H."/>
            <person name="Li M."/>
        </authorList>
    </citation>
    <scope>NUCLEOTIDE SEQUENCE [LARGE SCALE GENOMIC DNA]</scope>
    <source>
        <strain evidence="2">SpSt-258</strain>
    </source>
</reference>
<dbReference type="InterPro" id="IPR026444">
    <property type="entry name" value="Secre_tail"/>
</dbReference>
<evidence type="ECO:0000313" key="2">
    <source>
        <dbReference type="EMBL" id="HDY59693.1"/>
    </source>
</evidence>
<proteinExistence type="predicted"/>
<dbReference type="InterPro" id="IPR025965">
    <property type="entry name" value="FlgD/Vpr_Ig-like"/>
</dbReference>
<dbReference type="NCBIfam" id="TIGR04183">
    <property type="entry name" value="Por_Secre_tail"/>
    <property type="match status" value="1"/>
</dbReference>
<accession>A0A7V0Z6X0</accession>
<dbReference type="Gene3D" id="2.60.40.4070">
    <property type="match status" value="1"/>
</dbReference>
<gene>
    <name evidence="2" type="ORF">ENP86_09105</name>
</gene>